<proteinExistence type="predicted"/>
<evidence type="ECO:0000313" key="3">
    <source>
        <dbReference type="Proteomes" id="UP000075714"/>
    </source>
</evidence>
<organism evidence="2 3">
    <name type="scientific">Gonium pectorale</name>
    <name type="common">Green alga</name>
    <dbReference type="NCBI Taxonomy" id="33097"/>
    <lineage>
        <taxon>Eukaryota</taxon>
        <taxon>Viridiplantae</taxon>
        <taxon>Chlorophyta</taxon>
        <taxon>core chlorophytes</taxon>
        <taxon>Chlorophyceae</taxon>
        <taxon>CS clade</taxon>
        <taxon>Chlamydomonadales</taxon>
        <taxon>Volvocaceae</taxon>
        <taxon>Gonium</taxon>
    </lineage>
</organism>
<name>A0A150GHU6_GONPE</name>
<keyword evidence="3" id="KW-1185">Reference proteome</keyword>
<accession>A0A150GHU6</accession>
<dbReference type="AlphaFoldDB" id="A0A150GHU6"/>
<sequence length="593" mass="62712">MANKAVLRLDNIAILPSEGKPTAAATTAGVVIDANTYSTVQRIKGKVASIGLKDPSQIEVRALNQSRGSAVAAGGTRIQTTSISIETRTLTDACVIASKFRDGKLQVPIPNPSGQAGYMEGAPAVSLLLKPTDTPTTSFSPPRLAVITVIEGTPMEKPEDSFKRAAHHMAEQGALGEKANAEAAVYAVHDTLHSLAACLLSAKCTPANNNSLIPEESKRPGIRKRLAVLQYTDPSYDDIARKGRVWFVGARGYIIRIEFVTTPDKYPNPDDHPSYHNPAAFALTLGVEPLRRMPATISTSELGEIVLSVKERVAKVQPAQRMLGAKYQKLQATAAPPPSEPSRPLHVRGSAGSYMELSAITAEEAHQYAGLITASGDVYWAHEREPKQGEVCLAGITAFAVCFADRGSLGAGLLACMGAEGFDSIFVAKGRPYLPGLAPRRSHVLEPGINWKSVSKGNELLNLMSPALIGAALCAGNERPLAFCTAPTLGDIKKVRACLQEGAYHAVVSKPYEPPELITGQTLASPEPAAFTLDELLQDDDEGDGGLPEAVMPRKLDADLSAAEGNGQDLRPQGPSAKPPATAPSHTSAPIPD</sequence>
<dbReference type="EMBL" id="LSYV01000025">
    <property type="protein sequence ID" value="KXZ48920.1"/>
    <property type="molecule type" value="Genomic_DNA"/>
</dbReference>
<gene>
    <name evidence="2" type="ORF">GPECTOR_24g209</name>
</gene>
<feature type="compositionally biased region" description="Low complexity" evidence="1">
    <location>
        <begin position="583"/>
        <end position="593"/>
    </location>
</feature>
<comment type="caution">
    <text evidence="2">The sequence shown here is derived from an EMBL/GenBank/DDBJ whole genome shotgun (WGS) entry which is preliminary data.</text>
</comment>
<protein>
    <submittedName>
        <fullName evidence="2">Uncharacterized protein</fullName>
    </submittedName>
</protein>
<dbReference type="Proteomes" id="UP000075714">
    <property type="component" value="Unassembled WGS sequence"/>
</dbReference>
<feature type="region of interest" description="Disordered" evidence="1">
    <location>
        <begin position="538"/>
        <end position="593"/>
    </location>
</feature>
<reference evidence="3" key="1">
    <citation type="journal article" date="2016" name="Nat. Commun.">
        <title>The Gonium pectorale genome demonstrates co-option of cell cycle regulation during the evolution of multicellularity.</title>
        <authorList>
            <person name="Hanschen E.R."/>
            <person name="Marriage T.N."/>
            <person name="Ferris P.J."/>
            <person name="Hamaji T."/>
            <person name="Toyoda A."/>
            <person name="Fujiyama A."/>
            <person name="Neme R."/>
            <person name="Noguchi H."/>
            <person name="Minakuchi Y."/>
            <person name="Suzuki M."/>
            <person name="Kawai-Toyooka H."/>
            <person name="Smith D.R."/>
            <person name="Sparks H."/>
            <person name="Anderson J."/>
            <person name="Bakaric R."/>
            <person name="Luria V."/>
            <person name="Karger A."/>
            <person name="Kirschner M.W."/>
            <person name="Durand P.M."/>
            <person name="Michod R.E."/>
            <person name="Nozaki H."/>
            <person name="Olson B.J."/>
        </authorList>
    </citation>
    <scope>NUCLEOTIDE SEQUENCE [LARGE SCALE GENOMIC DNA]</scope>
    <source>
        <strain evidence="3">NIES-2863</strain>
    </source>
</reference>
<evidence type="ECO:0000256" key="1">
    <source>
        <dbReference type="SAM" id="MobiDB-lite"/>
    </source>
</evidence>
<evidence type="ECO:0000313" key="2">
    <source>
        <dbReference type="EMBL" id="KXZ48920.1"/>
    </source>
</evidence>